<dbReference type="PANTHER" id="PTHR42852:SF13">
    <property type="entry name" value="PROTEIN DIPZ"/>
    <property type="match status" value="1"/>
</dbReference>
<keyword evidence="1 3" id="KW-0812">Transmembrane</keyword>
<evidence type="ECO:0000259" key="2">
    <source>
        <dbReference type="PROSITE" id="PS51352"/>
    </source>
</evidence>
<dbReference type="InterPro" id="IPR013766">
    <property type="entry name" value="Thioredoxin_domain"/>
</dbReference>
<dbReference type="InterPro" id="IPR050553">
    <property type="entry name" value="Thioredoxin_ResA/DsbE_sf"/>
</dbReference>
<dbReference type="SUPFAM" id="SSF52833">
    <property type="entry name" value="Thioredoxin-like"/>
    <property type="match status" value="1"/>
</dbReference>
<reference evidence="3 4" key="1">
    <citation type="submission" date="2013-03" db="EMBL/GenBank/DDBJ databases">
        <authorList>
            <person name="Linke B."/>
        </authorList>
    </citation>
    <scope>NUCLEOTIDE SEQUENCE [LARGE SCALE GENOMIC DNA]</scope>
    <source>
        <strain evidence="3 4">B13</strain>
    </source>
</reference>
<dbReference type="KEGG" id="pkc:PKB_3037"/>
<dbReference type="GO" id="GO:0016209">
    <property type="term" value="F:antioxidant activity"/>
    <property type="evidence" value="ECO:0007669"/>
    <property type="project" value="InterPro"/>
</dbReference>
<dbReference type="OrthoDB" id="9811352at2"/>
<dbReference type="RefSeq" id="WP_043252898.1">
    <property type="nucleotide sequence ID" value="NZ_HG322950.1"/>
</dbReference>
<dbReference type="Gene3D" id="3.40.30.10">
    <property type="entry name" value="Glutaredoxin"/>
    <property type="match status" value="1"/>
</dbReference>
<dbReference type="AlphaFoldDB" id="A0A024HIA7"/>
<sequence>MLLIAFLGGVLTLLSPCILPVLPLLLPRAGGPAWVPLLNLAGMASGFAALASLAALSGAWVVQASQYGRYLALLLLALSAASLLSARLGTWLARPWVRLGERLHGDAQGLPKALSAFLLGGATGLLWAPCAGPILGLILSGAMLQGPSASTSLLLLSYGLGSALALGVLLFAGRAFYQRARASLPRLEWLRRGTGVLALLALVGIASGVDAKLVGGSSRFGAGIERQVLEGVPALLAKLVPAAHAESLPDLGAMPALEGATQWLNGPALDSASLRGKVVLVDFWTYDCINCQHALPYVNQWAKRYADQGLVVIGVHTPEYPYERILDNVKKAVAEHGIQYPVAIDNQYRVWNAFTNQYWPAHYFIDAQGRIRHVAIGEGDYDEQEVVIRELLHEKDAAKQ</sequence>
<dbReference type="Pfam" id="PF00578">
    <property type="entry name" value="AhpC-TSA"/>
    <property type="match status" value="1"/>
</dbReference>
<evidence type="ECO:0000256" key="1">
    <source>
        <dbReference type="SAM" id="Phobius"/>
    </source>
</evidence>
<dbReference type="InterPro" id="IPR036249">
    <property type="entry name" value="Thioredoxin-like_sf"/>
</dbReference>
<accession>A0A024HIA7</accession>
<dbReference type="Proteomes" id="UP000025241">
    <property type="component" value="Chromosome I"/>
</dbReference>
<proteinExistence type="predicted"/>
<dbReference type="GO" id="GO:0016491">
    <property type="term" value="F:oxidoreductase activity"/>
    <property type="evidence" value="ECO:0007669"/>
    <property type="project" value="InterPro"/>
</dbReference>
<dbReference type="PATRIC" id="fig|1301098.3.peg.3066"/>
<feature type="transmembrane region" description="Helical" evidence="1">
    <location>
        <begin position="189"/>
        <end position="209"/>
    </location>
</feature>
<feature type="transmembrane region" description="Helical" evidence="1">
    <location>
        <begin position="70"/>
        <end position="93"/>
    </location>
</feature>
<feature type="domain" description="Thioredoxin" evidence="2">
    <location>
        <begin position="242"/>
        <end position="393"/>
    </location>
</feature>
<dbReference type="InterPro" id="IPR000866">
    <property type="entry name" value="AhpC/TSA"/>
</dbReference>
<keyword evidence="1" id="KW-0472">Membrane</keyword>
<keyword evidence="1" id="KW-1133">Transmembrane helix</keyword>
<dbReference type="EMBL" id="HG322950">
    <property type="protein sequence ID" value="CDF84384.1"/>
    <property type="molecule type" value="Genomic_DNA"/>
</dbReference>
<organism evidence="3 4">
    <name type="scientific">Pseudomonas knackmussii (strain DSM 6978 / CCUG 54928 / LMG 23759 / B13)</name>
    <dbReference type="NCBI Taxonomy" id="1301098"/>
    <lineage>
        <taxon>Bacteria</taxon>
        <taxon>Pseudomonadati</taxon>
        <taxon>Pseudomonadota</taxon>
        <taxon>Gammaproteobacteria</taxon>
        <taxon>Pseudomonadales</taxon>
        <taxon>Pseudomonadaceae</taxon>
        <taxon>Pseudomonas</taxon>
    </lineage>
</organism>
<name>A0A024HIA7_PSEKB</name>
<dbReference type="CDD" id="cd03012">
    <property type="entry name" value="TlpA_like_DipZ_like"/>
    <property type="match status" value="1"/>
</dbReference>
<dbReference type="PANTHER" id="PTHR42852">
    <property type="entry name" value="THIOL:DISULFIDE INTERCHANGE PROTEIN DSBE"/>
    <property type="match status" value="1"/>
</dbReference>
<evidence type="ECO:0000313" key="3">
    <source>
        <dbReference type="EMBL" id="CDF84384.1"/>
    </source>
</evidence>
<feature type="transmembrane region" description="Helical" evidence="1">
    <location>
        <begin position="113"/>
        <end position="141"/>
    </location>
</feature>
<feature type="transmembrane region" description="Helical" evidence="1">
    <location>
        <begin position="33"/>
        <end position="58"/>
    </location>
</feature>
<gene>
    <name evidence="3" type="ORF">PKB_3037</name>
</gene>
<dbReference type="STRING" id="1301098.PKB_3037"/>
<reference evidence="3 4" key="2">
    <citation type="submission" date="2014-05" db="EMBL/GenBank/DDBJ databases">
        <title>Genome sequence of the 3-chlorobenzoate degrading bacterium Pseudomonas knackmussii B13 shows multiple evidence for horizontal gene transfer.</title>
        <authorList>
            <person name="Miyazaki R."/>
            <person name="Bertelli C."/>
            <person name="Falquet L."/>
            <person name="Robinson-Rechavi M."/>
            <person name="Gharib W."/>
            <person name="Roy S."/>
            <person name="Van der Meer J.R."/>
        </authorList>
    </citation>
    <scope>NUCLEOTIDE SEQUENCE [LARGE SCALE GENOMIC DNA]</scope>
    <source>
        <strain evidence="3 4">B13</strain>
    </source>
</reference>
<dbReference type="eggNOG" id="COG0526">
    <property type="taxonomic scope" value="Bacteria"/>
</dbReference>
<dbReference type="PROSITE" id="PS51352">
    <property type="entry name" value="THIOREDOXIN_2"/>
    <property type="match status" value="1"/>
</dbReference>
<evidence type="ECO:0000313" key="4">
    <source>
        <dbReference type="Proteomes" id="UP000025241"/>
    </source>
</evidence>
<dbReference type="eggNOG" id="COG0785">
    <property type="taxonomic scope" value="Bacteria"/>
</dbReference>
<feature type="transmembrane region" description="Helical" evidence="1">
    <location>
        <begin position="153"/>
        <end position="177"/>
    </location>
</feature>
<keyword evidence="4" id="KW-1185">Reference proteome</keyword>
<dbReference type="HOGENOM" id="CLU_033708_0_0_6"/>
<protein>
    <submittedName>
        <fullName evidence="3">Cytochrome c biogenesis protein, transmembrane region</fullName>
    </submittedName>
</protein>